<dbReference type="EMBL" id="HBGO01003102">
    <property type="protein sequence ID" value="CAD9322135.1"/>
    <property type="molecule type" value="Transcribed_RNA"/>
</dbReference>
<reference evidence="8" key="1">
    <citation type="submission" date="2021-01" db="EMBL/GenBank/DDBJ databases">
        <authorList>
            <person name="Corre E."/>
            <person name="Pelletier E."/>
            <person name="Niang G."/>
            <person name="Scheremetjew M."/>
            <person name="Finn R."/>
            <person name="Kale V."/>
            <person name="Holt S."/>
            <person name="Cochrane G."/>
            <person name="Meng A."/>
            <person name="Brown T."/>
            <person name="Cohen L."/>
        </authorList>
    </citation>
    <scope>NUCLEOTIDE SEQUENCE</scope>
    <source>
        <strain evidence="8">Grunow 1884</strain>
    </source>
</reference>
<feature type="domain" description="PPIase FKBP-type" evidence="7">
    <location>
        <begin position="197"/>
        <end position="282"/>
    </location>
</feature>
<accession>A0A7S1YXR4</accession>
<evidence type="ECO:0000256" key="4">
    <source>
        <dbReference type="ARBA" id="ARBA00023235"/>
    </source>
</evidence>
<protein>
    <recommendedName>
        <fullName evidence="2 5">peptidylprolyl isomerase</fullName>
        <ecNumber evidence="2 5">5.2.1.8</ecNumber>
    </recommendedName>
</protein>
<evidence type="ECO:0000256" key="1">
    <source>
        <dbReference type="ARBA" id="ARBA00000971"/>
    </source>
</evidence>
<feature type="region of interest" description="Disordered" evidence="6">
    <location>
        <begin position="59"/>
        <end position="80"/>
    </location>
</feature>
<dbReference type="AlphaFoldDB" id="A0A7S1YXR4"/>
<evidence type="ECO:0000313" key="8">
    <source>
        <dbReference type="EMBL" id="CAD9322135.1"/>
    </source>
</evidence>
<dbReference type="InterPro" id="IPR001179">
    <property type="entry name" value="PPIase_FKBP_dom"/>
</dbReference>
<organism evidence="8">
    <name type="scientific">Trieres chinensis</name>
    <name type="common">Marine centric diatom</name>
    <name type="synonym">Odontella sinensis</name>
    <dbReference type="NCBI Taxonomy" id="1514140"/>
    <lineage>
        <taxon>Eukaryota</taxon>
        <taxon>Sar</taxon>
        <taxon>Stramenopiles</taxon>
        <taxon>Ochrophyta</taxon>
        <taxon>Bacillariophyta</taxon>
        <taxon>Mediophyceae</taxon>
        <taxon>Biddulphiophycidae</taxon>
        <taxon>Eupodiscales</taxon>
        <taxon>Parodontellaceae</taxon>
        <taxon>Trieres</taxon>
    </lineage>
</organism>
<dbReference type="PANTHER" id="PTHR10516:SF443">
    <property type="entry name" value="FK506-BINDING PROTEIN 59-RELATED"/>
    <property type="match status" value="1"/>
</dbReference>
<dbReference type="InterPro" id="IPR046357">
    <property type="entry name" value="PPIase_dom_sf"/>
</dbReference>
<evidence type="ECO:0000256" key="3">
    <source>
        <dbReference type="ARBA" id="ARBA00023110"/>
    </source>
</evidence>
<keyword evidence="3 5" id="KW-0697">Rotamase</keyword>
<name>A0A7S1YXR4_TRICV</name>
<keyword evidence="4 5" id="KW-0413">Isomerase</keyword>
<dbReference type="InterPro" id="IPR050689">
    <property type="entry name" value="FKBP-type_PPIase"/>
</dbReference>
<gene>
    <name evidence="8" type="ORF">OSIN01602_LOCUS1742</name>
</gene>
<dbReference type="PANTHER" id="PTHR10516">
    <property type="entry name" value="PEPTIDYL-PROLYL CIS-TRANS ISOMERASE"/>
    <property type="match status" value="1"/>
</dbReference>
<dbReference type="PROSITE" id="PS50059">
    <property type="entry name" value="FKBP_PPIASE"/>
    <property type="match status" value="1"/>
</dbReference>
<evidence type="ECO:0000256" key="6">
    <source>
        <dbReference type="SAM" id="MobiDB-lite"/>
    </source>
</evidence>
<dbReference type="SUPFAM" id="SSF54534">
    <property type="entry name" value="FKBP-like"/>
    <property type="match status" value="1"/>
</dbReference>
<dbReference type="GO" id="GO:0003755">
    <property type="term" value="F:peptidyl-prolyl cis-trans isomerase activity"/>
    <property type="evidence" value="ECO:0007669"/>
    <property type="project" value="UniProtKB-KW"/>
</dbReference>
<sequence length="282" mass="30058">MRHLSVAVAMIISAAMATTVVGAFTASFVSLPRFMPPATRLAPLETSARRCRRASSLAANSDADADADAEDSGEWTSLTDSSHAPFAVRKRVLEVASEGAPAVESGREVSIHYSGTLVGAGAGVSDWTARDAVECWLSTQQGVPEGVAESFLEKDVGGSKLTDGTFDDDFAGTELGVSNRMQCKKLVMAARRLAKQVEEYPEGGAEFDSSEERGPYKFVVGKGKAIKGMDLAVSTMRVGEKAEVICRSDYAYGKEGLRKSDGTVIVPPYATLRFEIDLLESQ</sequence>
<dbReference type="EC" id="5.2.1.8" evidence="2 5"/>
<dbReference type="Pfam" id="PF00254">
    <property type="entry name" value="FKBP_C"/>
    <property type="match status" value="1"/>
</dbReference>
<feature type="compositionally biased region" description="Acidic residues" evidence="6">
    <location>
        <begin position="63"/>
        <end position="73"/>
    </location>
</feature>
<evidence type="ECO:0000259" key="7">
    <source>
        <dbReference type="PROSITE" id="PS50059"/>
    </source>
</evidence>
<comment type="catalytic activity">
    <reaction evidence="1 5">
        <text>[protein]-peptidylproline (omega=180) = [protein]-peptidylproline (omega=0)</text>
        <dbReference type="Rhea" id="RHEA:16237"/>
        <dbReference type="Rhea" id="RHEA-COMP:10747"/>
        <dbReference type="Rhea" id="RHEA-COMP:10748"/>
        <dbReference type="ChEBI" id="CHEBI:83833"/>
        <dbReference type="ChEBI" id="CHEBI:83834"/>
        <dbReference type="EC" id="5.2.1.8"/>
    </reaction>
</comment>
<proteinExistence type="predicted"/>
<dbReference type="GO" id="GO:0005737">
    <property type="term" value="C:cytoplasm"/>
    <property type="evidence" value="ECO:0007669"/>
    <property type="project" value="TreeGrafter"/>
</dbReference>
<evidence type="ECO:0000256" key="2">
    <source>
        <dbReference type="ARBA" id="ARBA00013194"/>
    </source>
</evidence>
<evidence type="ECO:0000256" key="5">
    <source>
        <dbReference type="PROSITE-ProRule" id="PRU00277"/>
    </source>
</evidence>
<dbReference type="Gene3D" id="3.10.50.40">
    <property type="match status" value="1"/>
</dbReference>